<gene>
    <name evidence="2" type="ORF">DY000_02017847</name>
</gene>
<dbReference type="EMBL" id="QGKV02000759">
    <property type="protein sequence ID" value="KAF3563737.1"/>
    <property type="molecule type" value="Genomic_DNA"/>
</dbReference>
<protein>
    <submittedName>
        <fullName evidence="2">Uncharacterized protein</fullName>
    </submittedName>
</protein>
<sequence length="184" mass="20974">MQARVLQALETAVVFTFGGLFLPAIVRPILHSLEAFKQVKALPLTDVATSIHKKSSTRFFKQWRSISEGYLDLISDLSVLSNKLNKKSISISRDIRYQMGSTEQKIYPRKSRAYSNRSYFRSNPVIVRKGEDCKDLDSPSTAKLAKLQRRLCDRPKVEDLDSSSTFRFRPFQPLRASTSARTIV</sequence>
<keyword evidence="1" id="KW-0812">Transmembrane</keyword>
<dbReference type="Proteomes" id="UP000266723">
    <property type="component" value="Unassembled WGS sequence"/>
</dbReference>
<evidence type="ECO:0000256" key="1">
    <source>
        <dbReference type="SAM" id="Phobius"/>
    </source>
</evidence>
<keyword evidence="1" id="KW-1133">Transmembrane helix</keyword>
<evidence type="ECO:0000313" key="3">
    <source>
        <dbReference type="Proteomes" id="UP000266723"/>
    </source>
</evidence>
<accession>A0ABQ7CV35</accession>
<keyword evidence="3" id="KW-1185">Reference proteome</keyword>
<feature type="transmembrane region" description="Helical" evidence="1">
    <location>
        <begin position="12"/>
        <end position="30"/>
    </location>
</feature>
<organism evidence="2 3">
    <name type="scientific">Brassica cretica</name>
    <name type="common">Mustard</name>
    <dbReference type="NCBI Taxonomy" id="69181"/>
    <lineage>
        <taxon>Eukaryota</taxon>
        <taxon>Viridiplantae</taxon>
        <taxon>Streptophyta</taxon>
        <taxon>Embryophyta</taxon>
        <taxon>Tracheophyta</taxon>
        <taxon>Spermatophyta</taxon>
        <taxon>Magnoliopsida</taxon>
        <taxon>eudicotyledons</taxon>
        <taxon>Gunneridae</taxon>
        <taxon>Pentapetalae</taxon>
        <taxon>rosids</taxon>
        <taxon>malvids</taxon>
        <taxon>Brassicales</taxon>
        <taxon>Brassicaceae</taxon>
        <taxon>Brassiceae</taxon>
        <taxon>Brassica</taxon>
    </lineage>
</organism>
<evidence type="ECO:0000313" key="2">
    <source>
        <dbReference type="EMBL" id="KAF3563737.1"/>
    </source>
</evidence>
<reference evidence="2 3" key="1">
    <citation type="journal article" date="2020" name="BMC Genomics">
        <title>Intraspecific diversification of the crop wild relative Brassica cretica Lam. using demographic model selection.</title>
        <authorList>
            <person name="Kioukis A."/>
            <person name="Michalopoulou V.A."/>
            <person name="Briers L."/>
            <person name="Pirintsos S."/>
            <person name="Studholme D.J."/>
            <person name="Pavlidis P."/>
            <person name="Sarris P.F."/>
        </authorList>
    </citation>
    <scope>NUCLEOTIDE SEQUENCE [LARGE SCALE GENOMIC DNA]</scope>
    <source>
        <strain evidence="3">cv. PFS-1207/04</strain>
    </source>
</reference>
<comment type="caution">
    <text evidence="2">The sequence shown here is derived from an EMBL/GenBank/DDBJ whole genome shotgun (WGS) entry which is preliminary data.</text>
</comment>
<name>A0ABQ7CV35_BRACR</name>
<keyword evidence="1" id="KW-0472">Membrane</keyword>
<proteinExistence type="predicted"/>